<dbReference type="InterPro" id="IPR024344">
    <property type="entry name" value="MDMPI_metal-binding"/>
</dbReference>
<dbReference type="InterPro" id="IPR013917">
    <property type="entry name" value="tRNA_wybutosine-synth"/>
</dbReference>
<dbReference type="eggNOG" id="ENOG502Z7S3">
    <property type="taxonomic scope" value="Bacteria"/>
</dbReference>
<feature type="domain" description="tRNA wybutosine-synthesis" evidence="1">
    <location>
        <begin position="196"/>
        <end position="244"/>
    </location>
</feature>
<dbReference type="Gene3D" id="1.20.120.450">
    <property type="entry name" value="dinb family like domain"/>
    <property type="match status" value="1"/>
</dbReference>
<evidence type="ECO:0000313" key="4">
    <source>
        <dbReference type="Proteomes" id="UP000002204"/>
    </source>
</evidence>
<dbReference type="Proteomes" id="UP000002204">
    <property type="component" value="Chromosome"/>
</dbReference>
<gene>
    <name evidence="3" type="ordered locus">RER_17510</name>
</gene>
<reference evidence="4" key="1">
    <citation type="submission" date="2005-03" db="EMBL/GenBank/DDBJ databases">
        <title>Comparison of the complete genome sequences of Rhodococcus erythropolis PR4 and Rhodococcus opacus B4.</title>
        <authorList>
            <person name="Takarada H."/>
            <person name="Sekine M."/>
            <person name="Hosoyama A."/>
            <person name="Yamada R."/>
            <person name="Fujisawa T."/>
            <person name="Omata S."/>
            <person name="Shimizu A."/>
            <person name="Tsukatani N."/>
            <person name="Tanikawa S."/>
            <person name="Fujita N."/>
            <person name="Harayama S."/>
        </authorList>
    </citation>
    <scope>NUCLEOTIDE SEQUENCE [LARGE SCALE GENOMIC DNA]</scope>
    <source>
        <strain evidence="4">PR4 / NBRC 100887</strain>
    </source>
</reference>
<organism evidence="3 4">
    <name type="scientific">Rhodococcus erythropolis (strain PR4 / NBRC 100887)</name>
    <dbReference type="NCBI Taxonomy" id="234621"/>
    <lineage>
        <taxon>Bacteria</taxon>
        <taxon>Bacillati</taxon>
        <taxon>Actinomycetota</taxon>
        <taxon>Actinomycetes</taxon>
        <taxon>Mycobacteriales</taxon>
        <taxon>Nocardiaceae</taxon>
        <taxon>Rhodococcus</taxon>
        <taxon>Rhodococcus erythropolis group</taxon>
    </lineage>
</organism>
<dbReference type="GO" id="GO:0046872">
    <property type="term" value="F:metal ion binding"/>
    <property type="evidence" value="ECO:0007669"/>
    <property type="project" value="InterPro"/>
</dbReference>
<dbReference type="KEGG" id="rer:RER_17510"/>
<dbReference type="InterPro" id="IPR017518">
    <property type="entry name" value="CHP03084"/>
</dbReference>
<reference evidence="3 4" key="2">
    <citation type="journal article" date="2006" name="Environ. Microbiol.">
        <title>Sequence analysis of three plasmids harboured in Rhodococcus erythropolis strain PR4.</title>
        <authorList>
            <person name="Sekine M."/>
            <person name="Tanikawa S."/>
            <person name="Omata S."/>
            <person name="Saito M."/>
            <person name="Fujisawa T."/>
            <person name="Tsukatani N."/>
            <person name="Tajima T."/>
            <person name="Sekigawa T."/>
            <person name="Kosugi H."/>
            <person name="Matsuo Y."/>
            <person name="Nishiko R."/>
            <person name="Imamura K."/>
            <person name="Ito M."/>
            <person name="Narita H."/>
            <person name="Tago S."/>
            <person name="Fujita N."/>
            <person name="Harayama S."/>
        </authorList>
    </citation>
    <scope>NUCLEOTIDE SEQUENCE [LARGE SCALE GENOMIC DNA]</scope>
    <source>
        <strain evidence="4">PR4 / NBRC 100887</strain>
    </source>
</reference>
<dbReference type="NCBIfam" id="TIGR03084">
    <property type="entry name" value="TIGR03084 family metal-binding protein"/>
    <property type="match status" value="1"/>
</dbReference>
<evidence type="ECO:0000259" key="2">
    <source>
        <dbReference type="Pfam" id="PF11716"/>
    </source>
</evidence>
<feature type="domain" description="Mycothiol-dependent maleylpyruvate isomerase metal-binding" evidence="2">
    <location>
        <begin position="24"/>
        <end position="160"/>
    </location>
</feature>
<evidence type="ECO:0008006" key="5">
    <source>
        <dbReference type="Google" id="ProtNLM"/>
    </source>
</evidence>
<dbReference type="AlphaFoldDB" id="C0ZVS4"/>
<dbReference type="SUPFAM" id="SSF109854">
    <property type="entry name" value="DinB/YfiT-like putative metalloenzymes"/>
    <property type="match status" value="1"/>
</dbReference>
<dbReference type="InterPro" id="IPR034660">
    <property type="entry name" value="DinB/YfiT-like"/>
</dbReference>
<dbReference type="NCBIfam" id="TIGR03083">
    <property type="entry name" value="maleylpyruvate isomerase family mycothiol-dependent enzyme"/>
    <property type="match status" value="1"/>
</dbReference>
<dbReference type="Pfam" id="PF11716">
    <property type="entry name" value="MDMPI_N"/>
    <property type="match status" value="1"/>
</dbReference>
<evidence type="ECO:0000313" key="3">
    <source>
        <dbReference type="EMBL" id="BAH32459.1"/>
    </source>
</evidence>
<dbReference type="Pfam" id="PF08608">
    <property type="entry name" value="Wyosine_form"/>
    <property type="match status" value="1"/>
</dbReference>
<dbReference type="EMBL" id="AP008957">
    <property type="protein sequence ID" value="BAH32459.1"/>
    <property type="molecule type" value="Genomic_DNA"/>
</dbReference>
<dbReference type="HOGENOM" id="CLU_067335_0_0_11"/>
<sequence>MLDFYGPGCDAGRMAELQTFIDDLRAEGESLDALVADLPEEKWATMTPAEGWSVAHQIGHLHWTDSAAILAITDPDGFAEQLKAAFVNPAGFVDDGAAEQAARPPAELLADWRAGRTALVEALTAAPSGTKFPWYGPPMGGVSMATARLMETWAHGQDVADALGVERAPTARIKNIAHLGVRTRNFAYSVNEKTPPADDFRVELTAPDGSLWTWGPEDSPQKVTGPALDFCLLVTQRANRADLDLVAVGADADEWLGFAQAFAGPSGEGRAAREAKVDK</sequence>
<proteinExistence type="predicted"/>
<name>C0ZVS4_RHOE4</name>
<evidence type="ECO:0000259" key="1">
    <source>
        <dbReference type="Pfam" id="PF08608"/>
    </source>
</evidence>
<accession>C0ZVS4</accession>
<dbReference type="InterPro" id="IPR017517">
    <property type="entry name" value="Maleyloyr_isom"/>
</dbReference>
<protein>
    <recommendedName>
        <fullName evidence="5">TIGR03084 family protein</fullName>
    </recommendedName>
</protein>